<dbReference type="Proteomes" id="UP001069090">
    <property type="component" value="Unassembled WGS sequence"/>
</dbReference>
<evidence type="ECO:0000256" key="10">
    <source>
        <dbReference type="ARBA" id="ARBA00022741"/>
    </source>
</evidence>
<evidence type="ECO:0000256" key="8">
    <source>
        <dbReference type="ARBA" id="ARBA00022573"/>
    </source>
</evidence>
<evidence type="ECO:0000256" key="5">
    <source>
        <dbReference type="ARBA" id="ARBA00004692"/>
    </source>
</evidence>
<evidence type="ECO:0000256" key="7">
    <source>
        <dbReference type="ARBA" id="ARBA00007490"/>
    </source>
</evidence>
<feature type="binding site" evidence="16">
    <location>
        <begin position="7"/>
        <end position="14"/>
    </location>
    <ligand>
        <name>GTP</name>
        <dbReference type="ChEBI" id="CHEBI:37565"/>
    </ligand>
</feature>
<dbReference type="AlphaFoldDB" id="A0A9J6RLP6"/>
<comment type="pathway">
    <text evidence="6 14">Cofactor biosynthesis; adenosylcobalamin biosynthesis; adenosylcobalamin from cob(II)yrinate a,c-diamide: step 5/7.</text>
</comment>
<evidence type="ECO:0000256" key="2">
    <source>
        <dbReference type="ARBA" id="ARBA00000711"/>
    </source>
</evidence>
<dbReference type="PIRSF" id="PIRSF006135">
    <property type="entry name" value="CobU"/>
    <property type="match status" value="1"/>
</dbReference>
<dbReference type="Pfam" id="PF02283">
    <property type="entry name" value="CobU"/>
    <property type="match status" value="1"/>
</dbReference>
<dbReference type="GO" id="GO:0005524">
    <property type="term" value="F:ATP binding"/>
    <property type="evidence" value="ECO:0007669"/>
    <property type="project" value="UniProtKB-UniRule"/>
</dbReference>
<evidence type="ECO:0000313" key="17">
    <source>
        <dbReference type="EMBL" id="MCZ0864917.1"/>
    </source>
</evidence>
<dbReference type="NCBIfam" id="NF004469">
    <property type="entry name" value="PRK05800.1"/>
    <property type="match status" value="1"/>
</dbReference>
<comment type="pathway">
    <text evidence="5 14">Cofactor biosynthesis; adenosylcobalamin biosynthesis; adenosylcobalamin from cob(II)yrinate a,c-diamide: step 6/7.</text>
</comment>
<evidence type="ECO:0000256" key="14">
    <source>
        <dbReference type="PIRNR" id="PIRNR006135"/>
    </source>
</evidence>
<keyword evidence="18" id="KW-1185">Reference proteome</keyword>
<protein>
    <recommendedName>
        <fullName evidence="14">Bifunctional adenosylcobalamin biosynthesis protein</fullName>
        <ecNumber evidence="14">2.7.1.156</ecNumber>
        <ecNumber evidence="14">2.7.7.62</ecNumber>
    </recommendedName>
</protein>
<dbReference type="Gene3D" id="3.40.50.300">
    <property type="entry name" value="P-loop containing nucleotide triphosphate hydrolases"/>
    <property type="match status" value="1"/>
</dbReference>
<proteinExistence type="inferred from homology"/>
<dbReference type="InterPro" id="IPR003203">
    <property type="entry name" value="CobU/CobP"/>
</dbReference>
<evidence type="ECO:0000256" key="16">
    <source>
        <dbReference type="PIRSR" id="PIRSR006135-2"/>
    </source>
</evidence>
<dbReference type="GO" id="GO:0009236">
    <property type="term" value="P:cobalamin biosynthetic process"/>
    <property type="evidence" value="ECO:0007669"/>
    <property type="project" value="UniProtKB-UniRule"/>
</dbReference>
<accession>A0A9J6RLP6</accession>
<evidence type="ECO:0000256" key="13">
    <source>
        <dbReference type="ARBA" id="ARBA00023134"/>
    </source>
</evidence>
<reference evidence="17 18" key="1">
    <citation type="submission" date="2022-12" db="EMBL/GenBank/DDBJ databases">
        <title>Dasania phycosphaerae sp. nov., isolated from particulate material of the south coast of Korea.</title>
        <authorList>
            <person name="Jiang Y."/>
        </authorList>
    </citation>
    <scope>NUCLEOTIDE SEQUENCE [LARGE SCALE GENOMIC DNA]</scope>
    <source>
        <strain evidence="17 18">GY-19</strain>
    </source>
</reference>
<feature type="binding site" evidence="16">
    <location>
        <position position="62"/>
    </location>
    <ligand>
        <name>GTP</name>
        <dbReference type="ChEBI" id="CHEBI:37565"/>
    </ligand>
</feature>
<dbReference type="GO" id="GO:0005525">
    <property type="term" value="F:GTP binding"/>
    <property type="evidence" value="ECO:0007669"/>
    <property type="project" value="UniProtKB-UniRule"/>
</dbReference>
<organism evidence="17 18">
    <name type="scientific">Dasania phycosphaerae</name>
    <dbReference type="NCBI Taxonomy" id="2950436"/>
    <lineage>
        <taxon>Bacteria</taxon>
        <taxon>Pseudomonadati</taxon>
        <taxon>Pseudomonadota</taxon>
        <taxon>Gammaproteobacteria</taxon>
        <taxon>Cellvibrionales</taxon>
        <taxon>Spongiibacteraceae</taxon>
        <taxon>Dasania</taxon>
    </lineage>
</organism>
<evidence type="ECO:0000256" key="12">
    <source>
        <dbReference type="ARBA" id="ARBA00022840"/>
    </source>
</evidence>
<dbReference type="EMBL" id="JAPTGG010000004">
    <property type="protein sequence ID" value="MCZ0864917.1"/>
    <property type="molecule type" value="Genomic_DNA"/>
</dbReference>
<keyword evidence="8 14" id="KW-0169">Cobalamin biosynthesis</keyword>
<evidence type="ECO:0000256" key="1">
    <source>
        <dbReference type="ARBA" id="ARBA00000312"/>
    </source>
</evidence>
<keyword evidence="10 14" id="KW-0547">Nucleotide-binding</keyword>
<evidence type="ECO:0000256" key="9">
    <source>
        <dbReference type="ARBA" id="ARBA00022679"/>
    </source>
</evidence>
<evidence type="ECO:0000256" key="4">
    <source>
        <dbReference type="ARBA" id="ARBA00003889"/>
    </source>
</evidence>
<evidence type="ECO:0000256" key="15">
    <source>
        <dbReference type="PIRSR" id="PIRSR006135-1"/>
    </source>
</evidence>
<dbReference type="PANTHER" id="PTHR34848:SF1">
    <property type="entry name" value="BIFUNCTIONAL ADENOSYLCOBALAMIN BIOSYNTHESIS PROTEIN COBU"/>
    <property type="match status" value="1"/>
</dbReference>
<dbReference type="PANTHER" id="PTHR34848">
    <property type="match status" value="1"/>
</dbReference>
<keyword evidence="17" id="KW-0548">Nucleotidyltransferase</keyword>
<gene>
    <name evidence="17" type="primary">cobU</name>
    <name evidence="17" type="ORF">O0V09_06875</name>
</gene>
<comment type="catalytic activity">
    <reaction evidence="3">
        <text>adenosylcob(III)inamide + GTP = adenosylcob(III)inamide phosphate + GDP + H(+)</text>
        <dbReference type="Rhea" id="RHEA:15765"/>
        <dbReference type="ChEBI" id="CHEBI:2480"/>
        <dbReference type="ChEBI" id="CHEBI:15378"/>
        <dbReference type="ChEBI" id="CHEBI:37565"/>
        <dbReference type="ChEBI" id="CHEBI:58189"/>
        <dbReference type="ChEBI" id="CHEBI:58502"/>
        <dbReference type="EC" id="2.7.1.156"/>
    </reaction>
</comment>
<comment type="catalytic activity">
    <reaction evidence="2 14">
        <text>adenosylcob(III)inamide phosphate + GTP + H(+) = adenosylcob(III)inamide-GDP + diphosphate</text>
        <dbReference type="Rhea" id="RHEA:22712"/>
        <dbReference type="ChEBI" id="CHEBI:15378"/>
        <dbReference type="ChEBI" id="CHEBI:33019"/>
        <dbReference type="ChEBI" id="CHEBI:37565"/>
        <dbReference type="ChEBI" id="CHEBI:58502"/>
        <dbReference type="ChEBI" id="CHEBI:60487"/>
        <dbReference type="EC" id="2.7.7.62"/>
    </reaction>
</comment>
<comment type="function">
    <text evidence="4 14">Catalyzes ATP-dependent phosphorylation of adenosylcobinamide and addition of GMP to adenosylcobinamide phosphate.</text>
</comment>
<dbReference type="EC" id="2.7.7.62" evidence="14"/>
<keyword evidence="9 14" id="KW-0808">Transferase</keyword>
<dbReference type="SUPFAM" id="SSF52540">
    <property type="entry name" value="P-loop containing nucleoside triphosphate hydrolases"/>
    <property type="match status" value="1"/>
</dbReference>
<feature type="binding site" evidence="16">
    <location>
        <begin position="32"/>
        <end position="34"/>
    </location>
    <ligand>
        <name>GTP</name>
        <dbReference type="ChEBI" id="CHEBI:37565"/>
    </ligand>
</feature>
<feature type="binding site" evidence="16">
    <location>
        <position position="83"/>
    </location>
    <ligand>
        <name>GTP</name>
        <dbReference type="ChEBI" id="CHEBI:37565"/>
    </ligand>
</feature>
<dbReference type="GO" id="GO:0008820">
    <property type="term" value="F:cobinamide phosphate guanylyltransferase activity"/>
    <property type="evidence" value="ECO:0007669"/>
    <property type="project" value="UniProtKB-UniRule"/>
</dbReference>
<comment type="catalytic activity">
    <reaction evidence="1 14">
        <text>adenosylcob(III)inamide + ATP = adenosylcob(III)inamide phosphate + ADP + H(+)</text>
        <dbReference type="Rhea" id="RHEA:15769"/>
        <dbReference type="ChEBI" id="CHEBI:2480"/>
        <dbReference type="ChEBI" id="CHEBI:15378"/>
        <dbReference type="ChEBI" id="CHEBI:30616"/>
        <dbReference type="ChEBI" id="CHEBI:58502"/>
        <dbReference type="ChEBI" id="CHEBI:456216"/>
        <dbReference type="EC" id="2.7.1.156"/>
    </reaction>
</comment>
<dbReference type="EC" id="2.7.1.156" evidence="14"/>
<dbReference type="RefSeq" id="WP_258331070.1">
    <property type="nucleotide sequence ID" value="NZ_JAPTGG010000004.1"/>
</dbReference>
<dbReference type="CDD" id="cd00544">
    <property type="entry name" value="CobU"/>
    <property type="match status" value="1"/>
</dbReference>
<feature type="active site" description="GMP-histidine intermediate" evidence="15">
    <location>
        <position position="50"/>
    </location>
</feature>
<evidence type="ECO:0000313" key="18">
    <source>
        <dbReference type="Proteomes" id="UP001069090"/>
    </source>
</evidence>
<keyword evidence="13 14" id="KW-0342">GTP-binding</keyword>
<sequence length="171" mass="18559">MKQFVIGGARSGKSSLAETLASACGDNIAYIATANVAFNDGEMDARIAKHQQQRPSHWRTVEAPIALADALTQLQNHDAVMIDCLTLWLSNCLHEGNWPQQRQDFLKALENFNGELIIVSNEVGMGIVPLGELSRSFVDESGFLHQAVAARCERVIFTAAGLPLVMKGPAL</sequence>
<comment type="caution">
    <text evidence="17">The sequence shown here is derived from an EMBL/GenBank/DDBJ whole genome shotgun (WGS) entry which is preliminary data.</text>
</comment>
<evidence type="ECO:0000256" key="11">
    <source>
        <dbReference type="ARBA" id="ARBA00022777"/>
    </source>
</evidence>
<dbReference type="InterPro" id="IPR027417">
    <property type="entry name" value="P-loop_NTPase"/>
</dbReference>
<evidence type="ECO:0000256" key="3">
    <source>
        <dbReference type="ARBA" id="ARBA00001522"/>
    </source>
</evidence>
<comment type="similarity">
    <text evidence="7 14">Belongs to the CobU/CobP family.</text>
</comment>
<evidence type="ECO:0000256" key="6">
    <source>
        <dbReference type="ARBA" id="ARBA00005159"/>
    </source>
</evidence>
<dbReference type="GO" id="GO:0043752">
    <property type="term" value="F:adenosylcobinamide kinase activity"/>
    <property type="evidence" value="ECO:0007669"/>
    <property type="project" value="UniProtKB-EC"/>
</dbReference>
<keyword evidence="11 14" id="KW-0418">Kinase</keyword>
<keyword evidence="12 14" id="KW-0067">ATP-binding</keyword>
<name>A0A9J6RLP6_9GAMM</name>